<sequence length="201" mass="22791">MIKRVFTTLVISLAISSGSYANDLKNSLLSNASSSDGSDMVNLDNLNVGAKPKVVHHKSRSGKAIIGTVNGYNIRKKKADKFLEIATKGKIKDFDRLPKKQREEIVKNLAATTLIEVRSRKEVTKAEKNKLAAQYWMGKKLKAIKVTKAEAKKFYNKNKKVFKDKKGKQLTFKKVEEYIIMTIRQQKFSKNLMKKAKIVIK</sequence>
<evidence type="ECO:0000313" key="1">
    <source>
        <dbReference type="EMBL" id="SFV64078.1"/>
    </source>
</evidence>
<dbReference type="Gene3D" id="6.10.140.970">
    <property type="match status" value="1"/>
</dbReference>
<dbReference type="Gene3D" id="1.10.8.1040">
    <property type="match status" value="1"/>
</dbReference>
<gene>
    <name evidence="1" type="ORF">MNB_SV-9-253</name>
</gene>
<dbReference type="AlphaFoldDB" id="A0A1W1CE21"/>
<name>A0A1W1CE21_9ZZZZ</name>
<proteinExistence type="predicted"/>
<organism evidence="1">
    <name type="scientific">hydrothermal vent metagenome</name>
    <dbReference type="NCBI Taxonomy" id="652676"/>
    <lineage>
        <taxon>unclassified sequences</taxon>
        <taxon>metagenomes</taxon>
        <taxon>ecological metagenomes</taxon>
    </lineage>
</organism>
<reference evidence="1" key="1">
    <citation type="submission" date="2016-10" db="EMBL/GenBank/DDBJ databases">
        <authorList>
            <person name="de Groot N.N."/>
        </authorList>
    </citation>
    <scope>NUCLEOTIDE SEQUENCE</scope>
</reference>
<dbReference type="EMBL" id="FPHG01000064">
    <property type="protein sequence ID" value="SFV64078.1"/>
    <property type="molecule type" value="Genomic_DNA"/>
</dbReference>
<accession>A0A1W1CE21</accession>
<protein>
    <submittedName>
        <fullName evidence="1">Cell binding factor 2</fullName>
    </submittedName>
</protein>